<keyword evidence="3" id="KW-1185">Reference proteome</keyword>
<feature type="compositionally biased region" description="Basic and acidic residues" evidence="1">
    <location>
        <begin position="193"/>
        <end position="217"/>
    </location>
</feature>
<sequence length="413" mass="45839">MRNQNKHTTHPEDAPTPHLADPDESNDVFTDPGEVGHGETSRFRHPEFKIEFDKDYPILGTRPEEAPTTTQEPTTQDETTVVTTTTQEVDTEPTPSQVVSVRVSSSVVRSRPEKKRTEEETPPEKTEQETSTEEAATLIVPEQRAVLTTEDRPTVTAVQRSQFGVEEPQRSVTYDANDKVVTYSEEHTVYRVGKVEGRQAKSRAEEATTKEDVKPEDSVAEASQDYRAEDNASGRYGKPGYPAAGDPQKAPVSYRTSVSSATSGSSVQFYRGPPAAPGESRSPKNYELPERVYGRPEQNYEVDEAVSVVTNGRTHGVQEATEKTRQEEAAEEGGAEKAEGEEGANNHKFGYVVEGRNYRKYRVEERTPDGFIVGEYGVVSHNDGTLRGVRYTADRGVNPRLIYQALVKFLSLH</sequence>
<feature type="region of interest" description="Disordered" evidence="1">
    <location>
        <begin position="193"/>
        <end position="297"/>
    </location>
</feature>
<proteinExistence type="predicted"/>
<feature type="compositionally biased region" description="Basic and acidic residues" evidence="1">
    <location>
        <begin position="115"/>
        <end position="128"/>
    </location>
</feature>
<organism evidence="2 3">
    <name type="scientific">Ranatra chinensis</name>
    <dbReference type="NCBI Taxonomy" id="642074"/>
    <lineage>
        <taxon>Eukaryota</taxon>
        <taxon>Metazoa</taxon>
        <taxon>Ecdysozoa</taxon>
        <taxon>Arthropoda</taxon>
        <taxon>Hexapoda</taxon>
        <taxon>Insecta</taxon>
        <taxon>Pterygota</taxon>
        <taxon>Neoptera</taxon>
        <taxon>Paraneoptera</taxon>
        <taxon>Hemiptera</taxon>
        <taxon>Heteroptera</taxon>
        <taxon>Panheteroptera</taxon>
        <taxon>Nepomorpha</taxon>
        <taxon>Nepidae</taxon>
        <taxon>Ranatrinae</taxon>
        <taxon>Ranatra</taxon>
    </lineage>
</organism>
<feature type="compositionally biased region" description="Low complexity" evidence="1">
    <location>
        <begin position="252"/>
        <end position="267"/>
    </location>
</feature>
<protein>
    <submittedName>
        <fullName evidence="2">Uncharacterized protein</fullName>
    </submittedName>
</protein>
<accession>A0ABD0XWD3</accession>
<dbReference type="EMBL" id="JBFDAA010000019">
    <property type="protein sequence ID" value="KAL1115577.1"/>
    <property type="molecule type" value="Genomic_DNA"/>
</dbReference>
<feature type="region of interest" description="Disordered" evidence="1">
    <location>
        <begin position="314"/>
        <end position="343"/>
    </location>
</feature>
<feature type="region of interest" description="Disordered" evidence="1">
    <location>
        <begin position="1"/>
        <end position="135"/>
    </location>
</feature>
<dbReference type="Proteomes" id="UP001558652">
    <property type="component" value="Unassembled WGS sequence"/>
</dbReference>
<feature type="compositionally biased region" description="Basic and acidic residues" evidence="1">
    <location>
        <begin position="320"/>
        <end position="340"/>
    </location>
</feature>
<evidence type="ECO:0000256" key="1">
    <source>
        <dbReference type="SAM" id="MobiDB-lite"/>
    </source>
</evidence>
<gene>
    <name evidence="2" type="ORF">AAG570_005867</name>
</gene>
<evidence type="ECO:0000313" key="2">
    <source>
        <dbReference type="EMBL" id="KAL1115577.1"/>
    </source>
</evidence>
<feature type="compositionally biased region" description="Basic and acidic residues" evidence="1">
    <location>
        <begin position="34"/>
        <end position="56"/>
    </location>
</feature>
<comment type="caution">
    <text evidence="2">The sequence shown here is derived from an EMBL/GenBank/DDBJ whole genome shotgun (WGS) entry which is preliminary data.</text>
</comment>
<feature type="compositionally biased region" description="Low complexity" evidence="1">
    <location>
        <begin position="67"/>
        <end position="109"/>
    </location>
</feature>
<evidence type="ECO:0000313" key="3">
    <source>
        <dbReference type="Proteomes" id="UP001558652"/>
    </source>
</evidence>
<feature type="compositionally biased region" description="Basic and acidic residues" evidence="1">
    <location>
        <begin position="281"/>
        <end position="294"/>
    </location>
</feature>
<dbReference type="AlphaFoldDB" id="A0ABD0XWD3"/>
<name>A0ABD0XWD3_9HEMI</name>
<reference evidence="2 3" key="1">
    <citation type="submission" date="2024-07" db="EMBL/GenBank/DDBJ databases">
        <title>Chromosome-level genome assembly of the water stick insect Ranatra chinensis (Heteroptera: Nepidae).</title>
        <authorList>
            <person name="Liu X."/>
        </authorList>
    </citation>
    <scope>NUCLEOTIDE SEQUENCE [LARGE SCALE GENOMIC DNA]</scope>
    <source>
        <strain evidence="2">Cailab_2021Rc</strain>
        <tissue evidence="2">Muscle</tissue>
    </source>
</reference>